<dbReference type="GO" id="GO:0016853">
    <property type="term" value="F:isomerase activity"/>
    <property type="evidence" value="ECO:0007669"/>
    <property type="project" value="UniProtKB-KW"/>
</dbReference>
<sequence>MKLTKVLFCAVAIFALGVLPLSGYGQTHTKPTESERKELLTVRLLVWDSYFDNDQKQLKKLIGDDFLTINPGEEHWQDKEEFLTGAQHFAEHHGKLVSLDFPKTEIQEFGDVAVLYSLVRITMESDGKRESLSCRSTEIFHKREGQWVNTGAHVDSGR</sequence>
<evidence type="ECO:0000313" key="2">
    <source>
        <dbReference type="EMBL" id="MBB5318447.1"/>
    </source>
</evidence>
<dbReference type="InterPro" id="IPR037401">
    <property type="entry name" value="SnoaL-like"/>
</dbReference>
<evidence type="ECO:0000313" key="3">
    <source>
        <dbReference type="Proteomes" id="UP000568106"/>
    </source>
</evidence>
<keyword evidence="3" id="KW-1185">Reference proteome</keyword>
<dbReference type="Gene3D" id="3.10.450.50">
    <property type="match status" value="1"/>
</dbReference>
<comment type="caution">
    <text evidence="2">The sequence shown here is derived from an EMBL/GenBank/DDBJ whole genome shotgun (WGS) entry which is preliminary data.</text>
</comment>
<gene>
    <name evidence="2" type="ORF">HDF09_003144</name>
</gene>
<dbReference type="SUPFAM" id="SSF54427">
    <property type="entry name" value="NTF2-like"/>
    <property type="match status" value="1"/>
</dbReference>
<organism evidence="2 3">
    <name type="scientific">Tunturiibacter empetritectus</name>
    <dbReference type="NCBI Taxonomy" id="3069691"/>
    <lineage>
        <taxon>Bacteria</taxon>
        <taxon>Pseudomonadati</taxon>
        <taxon>Acidobacteriota</taxon>
        <taxon>Terriglobia</taxon>
        <taxon>Terriglobales</taxon>
        <taxon>Acidobacteriaceae</taxon>
        <taxon>Tunturiibacter</taxon>
    </lineage>
</organism>
<dbReference type="Proteomes" id="UP000568106">
    <property type="component" value="Unassembled WGS sequence"/>
</dbReference>
<evidence type="ECO:0000259" key="1">
    <source>
        <dbReference type="Pfam" id="PF13474"/>
    </source>
</evidence>
<feature type="domain" description="SnoaL-like" evidence="1">
    <location>
        <begin position="52"/>
        <end position="148"/>
    </location>
</feature>
<proteinExistence type="predicted"/>
<protein>
    <submittedName>
        <fullName evidence="2">Ketosteroid isomerase-like protein</fullName>
    </submittedName>
</protein>
<reference evidence="2" key="1">
    <citation type="submission" date="2020-08" db="EMBL/GenBank/DDBJ databases">
        <title>Genomic Encyclopedia of Type Strains, Phase IV (KMG-V): Genome sequencing to study the core and pangenomes of soil and plant-associated prokaryotes.</title>
        <authorList>
            <person name="Whitman W."/>
        </authorList>
    </citation>
    <scope>NUCLEOTIDE SEQUENCE [LARGE SCALE GENOMIC DNA]</scope>
    <source>
        <strain evidence="2">M8UP27</strain>
    </source>
</reference>
<dbReference type="Pfam" id="PF13474">
    <property type="entry name" value="SnoaL_3"/>
    <property type="match status" value="1"/>
</dbReference>
<dbReference type="EMBL" id="JACHDY010000004">
    <property type="protein sequence ID" value="MBB5318447.1"/>
    <property type="molecule type" value="Genomic_DNA"/>
</dbReference>
<dbReference type="AlphaFoldDB" id="A0A7W8MSK6"/>
<name>A0A7W8MSK6_9BACT</name>
<accession>A0A7W8MSK6</accession>
<dbReference type="InterPro" id="IPR032710">
    <property type="entry name" value="NTF2-like_dom_sf"/>
</dbReference>